<evidence type="ECO:0000259" key="2">
    <source>
        <dbReference type="Pfam" id="PF01814"/>
    </source>
</evidence>
<reference evidence="3 4" key="1">
    <citation type="submission" date="2024-06" db="EMBL/GenBank/DDBJ databases">
        <title>The Natural Products Discovery Center: Release of the First 8490 Sequenced Strains for Exploring Actinobacteria Biosynthetic Diversity.</title>
        <authorList>
            <person name="Kalkreuter E."/>
            <person name="Kautsar S.A."/>
            <person name="Yang D."/>
            <person name="Bader C.D."/>
            <person name="Teijaro C.N."/>
            <person name="Fluegel L."/>
            <person name="Davis C.M."/>
            <person name="Simpson J.R."/>
            <person name="Lauterbach L."/>
            <person name="Steele A.D."/>
            <person name="Gui C."/>
            <person name="Meng S."/>
            <person name="Li G."/>
            <person name="Viehrig K."/>
            <person name="Ye F."/>
            <person name="Su P."/>
            <person name="Kiefer A.F."/>
            <person name="Nichols A."/>
            <person name="Cepeda A.J."/>
            <person name="Yan W."/>
            <person name="Fan B."/>
            <person name="Jiang Y."/>
            <person name="Adhikari A."/>
            <person name="Zheng C.-J."/>
            <person name="Schuster L."/>
            <person name="Cowan T.M."/>
            <person name="Smanski M.J."/>
            <person name="Chevrette M.G."/>
            <person name="De Carvalho L.P.S."/>
            <person name="Shen B."/>
        </authorList>
    </citation>
    <scope>NUCLEOTIDE SEQUENCE [LARGE SCALE GENOMIC DNA]</scope>
    <source>
        <strain evidence="3 4">NPDC038104</strain>
    </source>
</reference>
<dbReference type="InterPro" id="IPR012312">
    <property type="entry name" value="Hemerythrin-like"/>
</dbReference>
<comment type="caution">
    <text evidence="3">The sequence shown here is derived from an EMBL/GenBank/DDBJ whole genome shotgun (WGS) entry which is preliminary data.</text>
</comment>
<dbReference type="EMBL" id="JBEZUR010000036">
    <property type="protein sequence ID" value="MEU3556601.1"/>
    <property type="molecule type" value="Genomic_DNA"/>
</dbReference>
<dbReference type="PANTHER" id="PTHR35585:SF1">
    <property type="entry name" value="HHE DOMAIN PROTEIN (AFU_ORTHOLOGUE AFUA_4G00730)"/>
    <property type="match status" value="1"/>
</dbReference>
<feature type="region of interest" description="Disordered" evidence="1">
    <location>
        <begin position="1"/>
        <end position="36"/>
    </location>
</feature>
<evidence type="ECO:0000313" key="3">
    <source>
        <dbReference type="EMBL" id="MEU3556601.1"/>
    </source>
</evidence>
<proteinExistence type="predicted"/>
<protein>
    <submittedName>
        <fullName evidence="3">Hemerythrin domain-containing protein</fullName>
    </submittedName>
</protein>
<dbReference type="RefSeq" id="WP_108952176.1">
    <property type="nucleotide sequence ID" value="NZ_BEVZ01000002.1"/>
</dbReference>
<organism evidence="3 4">
    <name type="scientific">Streptomyces fragilis</name>
    <dbReference type="NCBI Taxonomy" id="67301"/>
    <lineage>
        <taxon>Bacteria</taxon>
        <taxon>Bacillati</taxon>
        <taxon>Actinomycetota</taxon>
        <taxon>Actinomycetes</taxon>
        <taxon>Kitasatosporales</taxon>
        <taxon>Streptomycetaceae</taxon>
        <taxon>Streptomyces</taxon>
    </lineage>
</organism>
<dbReference type="Gene3D" id="1.20.120.520">
    <property type="entry name" value="nmb1532 protein domain like"/>
    <property type="match status" value="1"/>
</dbReference>
<feature type="compositionally biased region" description="Polar residues" evidence="1">
    <location>
        <begin position="1"/>
        <end position="12"/>
    </location>
</feature>
<feature type="domain" description="Hemerythrin-like" evidence="2">
    <location>
        <begin position="29"/>
        <end position="146"/>
    </location>
</feature>
<name>A0ABV2YLK5_9ACTN</name>
<dbReference type="Proteomes" id="UP001550850">
    <property type="component" value="Unassembled WGS sequence"/>
</dbReference>
<keyword evidence="4" id="KW-1185">Reference proteome</keyword>
<sequence length="230" mass="25383">MTEQSAPTTRPQSVADLDTAELGGENSILARQRRDHDELDRMMNAYEQAATDGPERDELWRSIVQLVFSHAFAEETVLWPLLRRVSDDGEALTAVVEEEHQAVNELVAKVEEADPADPRRAEWIAEAFALIRQDIRDEEDELLPLLRAALDDRRLRQVGASWDAVRRGAPTRPHPGIPRRPPGNAVLGVPLSGYDRLRDLGARRPGVLAGAALSVTGAALLAARARRSGR</sequence>
<accession>A0ABV2YLK5</accession>
<dbReference type="PANTHER" id="PTHR35585">
    <property type="entry name" value="HHE DOMAIN PROTEIN (AFU_ORTHOLOGUE AFUA_4G00730)"/>
    <property type="match status" value="1"/>
</dbReference>
<evidence type="ECO:0000313" key="4">
    <source>
        <dbReference type="Proteomes" id="UP001550850"/>
    </source>
</evidence>
<evidence type="ECO:0000256" key="1">
    <source>
        <dbReference type="SAM" id="MobiDB-lite"/>
    </source>
</evidence>
<dbReference type="Pfam" id="PF01814">
    <property type="entry name" value="Hemerythrin"/>
    <property type="match status" value="1"/>
</dbReference>
<gene>
    <name evidence="3" type="ORF">AB0E65_20660</name>
</gene>